<evidence type="ECO:0000313" key="4">
    <source>
        <dbReference type="Proteomes" id="UP000315112"/>
    </source>
</evidence>
<evidence type="ECO:0000256" key="1">
    <source>
        <dbReference type="SAM" id="MobiDB-lite"/>
    </source>
</evidence>
<dbReference type="Proteomes" id="UP000437862">
    <property type="component" value="Chromosome"/>
</dbReference>
<evidence type="ECO:0000313" key="3">
    <source>
        <dbReference type="EMBL" id="TWI41826.1"/>
    </source>
</evidence>
<evidence type="ECO:0000313" key="5">
    <source>
        <dbReference type="Proteomes" id="UP000437862"/>
    </source>
</evidence>
<dbReference type="PIRSF" id="PIRSF037181">
    <property type="entry name" value="DGC"/>
    <property type="match status" value="1"/>
</dbReference>
<dbReference type="Pfam" id="PF08859">
    <property type="entry name" value="DGC"/>
    <property type="match status" value="1"/>
</dbReference>
<feature type="region of interest" description="Disordered" evidence="1">
    <location>
        <begin position="116"/>
        <end position="136"/>
    </location>
</feature>
<proteinExistence type="predicted"/>
<dbReference type="EMBL" id="VLKW01000017">
    <property type="protein sequence ID" value="TWI41826.1"/>
    <property type="molecule type" value="Genomic_DNA"/>
</dbReference>
<dbReference type="Proteomes" id="UP000315112">
    <property type="component" value="Unassembled WGS sequence"/>
</dbReference>
<dbReference type="RefSeq" id="WP_145881783.1">
    <property type="nucleotide sequence ID" value="NZ_CP046904.1"/>
</dbReference>
<keyword evidence="5" id="KW-1185">Reference proteome</keyword>
<evidence type="ECO:0000313" key="2">
    <source>
        <dbReference type="EMBL" id="QGZ38004.1"/>
    </source>
</evidence>
<dbReference type="EMBL" id="CP046904">
    <property type="protein sequence ID" value="QGZ38004.1"/>
    <property type="molecule type" value="Genomic_DNA"/>
</dbReference>
<gene>
    <name evidence="2" type="ORF">GO485_02355</name>
    <name evidence="3" type="ORF">IP92_05691</name>
</gene>
<accession>A0A562PCW1</accession>
<reference evidence="3 4" key="1">
    <citation type="journal article" date="2015" name="Stand. Genomic Sci.">
        <title>Genomic Encyclopedia of Bacterial and Archaeal Type Strains, Phase III: the genomes of soil and plant-associated and newly described type strains.</title>
        <authorList>
            <person name="Whitman W.B."/>
            <person name="Woyke T."/>
            <person name="Klenk H.P."/>
            <person name="Zhou Y."/>
            <person name="Lilburn T.G."/>
            <person name="Beck B.J."/>
            <person name="De Vos P."/>
            <person name="Vandamme P."/>
            <person name="Eisen J.A."/>
            <person name="Garrity G."/>
            <person name="Hugenholtz P."/>
            <person name="Kyrpides N.C."/>
        </authorList>
    </citation>
    <scope>NUCLEOTIDE SEQUENCE [LARGE SCALE GENOMIC DNA]</scope>
    <source>
        <strain evidence="3 4">CGMCC 1.10685</strain>
    </source>
</reference>
<dbReference type="OrthoDB" id="2111735at2"/>
<sequence>MAALPLVYACSGCSSAAQTANAAALRLDRRGIAEMSCIAGVGGNVAPLVRLARGGRTIVALDGCALACVRACLAQHGITADHYVPLQGLGVRKRFHADYDDAEVERVVQHVAQQLRGAGHGAQPPEPAAVTARGGP</sequence>
<name>A0A562PCW1_9BURK</name>
<reference evidence="2 5" key="3">
    <citation type="submission" date="2019-12" db="EMBL/GenBank/DDBJ databases">
        <title>Draft Genome Sequences of Six Type Strains of the Genus Massilia.</title>
        <authorList>
            <person name="Miess H."/>
            <person name="Frediansyah A."/>
            <person name="Goeker M."/>
            <person name="Gross H."/>
        </authorList>
    </citation>
    <scope>NUCLEOTIDE SEQUENCE [LARGE SCALE GENOMIC DNA]</scope>
    <source>
        <strain evidence="2 5">DSM 26639</strain>
    </source>
</reference>
<dbReference type="AlphaFoldDB" id="A0A562PCW1"/>
<protein>
    <submittedName>
        <fullName evidence="3">Putative metal-binding protein</fullName>
    </submittedName>
    <submittedName>
        <fullName evidence="2">Zinc-binding protein</fullName>
    </submittedName>
</protein>
<dbReference type="InterPro" id="IPR014958">
    <property type="entry name" value="DGC"/>
</dbReference>
<organism evidence="3 4">
    <name type="scientific">Pseudoduganella flava</name>
    <dbReference type="NCBI Taxonomy" id="871742"/>
    <lineage>
        <taxon>Bacteria</taxon>
        <taxon>Pseudomonadati</taxon>
        <taxon>Pseudomonadota</taxon>
        <taxon>Betaproteobacteria</taxon>
        <taxon>Burkholderiales</taxon>
        <taxon>Oxalobacteraceae</taxon>
        <taxon>Telluria group</taxon>
        <taxon>Pseudoduganella</taxon>
    </lineage>
</organism>
<reference evidence="3" key="2">
    <citation type="submission" date="2019-07" db="EMBL/GenBank/DDBJ databases">
        <authorList>
            <person name="Whitman W."/>
            <person name="Huntemann M."/>
            <person name="Clum A."/>
            <person name="Pillay M."/>
            <person name="Palaniappan K."/>
            <person name="Varghese N."/>
            <person name="Mikhailova N."/>
            <person name="Stamatis D."/>
            <person name="Reddy T."/>
            <person name="Daum C."/>
            <person name="Shapiro N."/>
            <person name="Ivanova N."/>
            <person name="Kyrpides N."/>
            <person name="Woyke T."/>
        </authorList>
    </citation>
    <scope>NUCLEOTIDE SEQUENCE</scope>
    <source>
        <strain evidence="3">CGMCC 1.10685</strain>
    </source>
</reference>